<comment type="pathway">
    <text evidence="5">Protein modification; protein glycosylation.</text>
</comment>
<name>A0A9P4M3E9_9PEZI</name>
<keyword evidence="3 5" id="KW-1133">Transmembrane helix</keyword>
<dbReference type="GO" id="GO:0102389">
    <property type="term" value="F:polyprenol reductase activity"/>
    <property type="evidence" value="ECO:0007669"/>
    <property type="project" value="UniProtKB-UniRule"/>
</dbReference>
<dbReference type="PANTHER" id="PTHR14624:SF0">
    <property type="entry name" value="POLYPRENOL REDUCTASE"/>
    <property type="match status" value="1"/>
</dbReference>
<evidence type="ECO:0000256" key="3">
    <source>
        <dbReference type="ARBA" id="ARBA00022989"/>
    </source>
</evidence>
<keyword evidence="8" id="KW-1185">Reference proteome</keyword>
<keyword evidence="5" id="KW-0560">Oxidoreductase</keyword>
<keyword evidence="2 5" id="KW-0812">Transmembrane</keyword>
<dbReference type="GO" id="GO:0160198">
    <property type="term" value="F:polyprenal reductase activity"/>
    <property type="evidence" value="ECO:0007669"/>
    <property type="project" value="UniProtKB-EC"/>
</dbReference>
<dbReference type="EC" id="1.3.1.94" evidence="5"/>
<keyword evidence="5" id="KW-0256">Endoplasmic reticulum</keyword>
<dbReference type="GO" id="GO:0003865">
    <property type="term" value="F:3-oxo-5-alpha-steroid 4-dehydrogenase activity"/>
    <property type="evidence" value="ECO:0007669"/>
    <property type="project" value="TreeGrafter"/>
</dbReference>
<evidence type="ECO:0000313" key="8">
    <source>
        <dbReference type="Proteomes" id="UP000799776"/>
    </source>
</evidence>
<proteinExistence type="inferred from homology"/>
<comment type="catalytic activity">
    <reaction evidence="5">
        <text>a di-trans,poly-cis-dolichal + NADP(+) = a di-trans,poly-cis-polyprenal + NADPH + H(+)</text>
        <dbReference type="Rhea" id="RHEA:80727"/>
        <dbReference type="Rhea" id="RHEA-COMP:19536"/>
        <dbReference type="Rhea" id="RHEA-COMP:19537"/>
        <dbReference type="ChEBI" id="CHEBI:15378"/>
        <dbReference type="ChEBI" id="CHEBI:57783"/>
        <dbReference type="ChEBI" id="CHEBI:58349"/>
        <dbReference type="ChEBI" id="CHEBI:231623"/>
        <dbReference type="ChEBI" id="CHEBI:231637"/>
        <dbReference type="EC" id="1.3.1.94"/>
    </reaction>
    <physiologicalReaction direction="right-to-left" evidence="5">
        <dbReference type="Rhea" id="RHEA:80729"/>
    </physiologicalReaction>
</comment>
<evidence type="ECO:0000256" key="4">
    <source>
        <dbReference type="ARBA" id="ARBA00023136"/>
    </source>
</evidence>
<evidence type="ECO:0000256" key="1">
    <source>
        <dbReference type="ARBA" id="ARBA00004127"/>
    </source>
</evidence>
<dbReference type="PANTHER" id="PTHR14624">
    <property type="entry name" value="DFG10 PROTEIN"/>
    <property type="match status" value="1"/>
</dbReference>
<feature type="transmembrane region" description="Helical" evidence="5">
    <location>
        <begin position="18"/>
        <end position="36"/>
    </location>
</feature>
<comment type="subcellular location">
    <subcellularLocation>
        <location evidence="1">Endomembrane system</location>
        <topology evidence="1">Multi-pass membrane protein</topology>
    </subcellularLocation>
    <subcellularLocation>
        <location evidence="5">Endoplasmic reticulum membrane</location>
    </subcellularLocation>
</comment>
<evidence type="ECO:0000313" key="7">
    <source>
        <dbReference type="EMBL" id="KAF2091794.1"/>
    </source>
</evidence>
<dbReference type="InterPro" id="IPR001104">
    <property type="entry name" value="3-oxo-5_a-steroid_4-DH_C"/>
</dbReference>
<evidence type="ECO:0000256" key="2">
    <source>
        <dbReference type="ARBA" id="ARBA00022692"/>
    </source>
</evidence>
<evidence type="ECO:0000256" key="5">
    <source>
        <dbReference type="RuleBase" id="RU367081"/>
    </source>
</evidence>
<dbReference type="PROSITE" id="PS50244">
    <property type="entry name" value="S5A_REDUCTASE"/>
    <property type="match status" value="1"/>
</dbReference>
<comment type="function">
    <text evidence="5">Plays a key role in early steps of protein N-linked glycosylation by being involved in the conversion of polyprenol into dolichol. Acts as a polyprenal reductase that mediates the reduction of polyprenal into dolichal in a NADP-dependent mechanism. Dolichols are required for the synthesis of dolichol-linked monosaccharides and the oligosaccharide precursor used for N-glycosylation.</text>
</comment>
<accession>A0A9P4M3E9</accession>
<comment type="caution">
    <text evidence="7">The sequence shown here is derived from an EMBL/GenBank/DDBJ whole genome shotgun (WGS) entry which is preliminary data.</text>
</comment>
<dbReference type="EMBL" id="ML978711">
    <property type="protein sequence ID" value="KAF2091794.1"/>
    <property type="molecule type" value="Genomic_DNA"/>
</dbReference>
<organism evidence="7 8">
    <name type="scientific">Saccharata proteae CBS 121410</name>
    <dbReference type="NCBI Taxonomy" id="1314787"/>
    <lineage>
        <taxon>Eukaryota</taxon>
        <taxon>Fungi</taxon>
        <taxon>Dikarya</taxon>
        <taxon>Ascomycota</taxon>
        <taxon>Pezizomycotina</taxon>
        <taxon>Dothideomycetes</taxon>
        <taxon>Dothideomycetes incertae sedis</taxon>
        <taxon>Botryosphaeriales</taxon>
        <taxon>Saccharataceae</taxon>
        <taxon>Saccharata</taxon>
    </lineage>
</organism>
<dbReference type="InterPro" id="IPR039698">
    <property type="entry name" value="Dfg10/SRD5A3"/>
</dbReference>
<dbReference type="GO" id="GO:0005789">
    <property type="term" value="C:endoplasmic reticulum membrane"/>
    <property type="evidence" value="ECO:0007669"/>
    <property type="project" value="UniProtKB-SubCell"/>
</dbReference>
<feature type="transmembrane region" description="Helical" evidence="5">
    <location>
        <begin position="160"/>
        <end position="179"/>
    </location>
</feature>
<dbReference type="Proteomes" id="UP000799776">
    <property type="component" value="Unassembled WGS sequence"/>
</dbReference>
<keyword evidence="4 5" id="KW-0472">Membrane</keyword>
<dbReference type="GO" id="GO:0006488">
    <property type="term" value="P:dolichol-linked oligosaccharide biosynthetic process"/>
    <property type="evidence" value="ECO:0007669"/>
    <property type="project" value="UniProtKB-UniRule"/>
</dbReference>
<dbReference type="GO" id="GO:0016095">
    <property type="term" value="P:polyprenol catabolic process"/>
    <property type="evidence" value="ECO:0007669"/>
    <property type="project" value="UniProtKB-UniRule"/>
</dbReference>
<keyword evidence="5" id="KW-0521">NADP</keyword>
<reference evidence="7" key="1">
    <citation type="journal article" date="2020" name="Stud. Mycol.">
        <title>101 Dothideomycetes genomes: a test case for predicting lifestyles and emergence of pathogens.</title>
        <authorList>
            <person name="Haridas S."/>
            <person name="Albert R."/>
            <person name="Binder M."/>
            <person name="Bloem J."/>
            <person name="Labutti K."/>
            <person name="Salamov A."/>
            <person name="Andreopoulos B."/>
            <person name="Baker S."/>
            <person name="Barry K."/>
            <person name="Bills G."/>
            <person name="Bluhm B."/>
            <person name="Cannon C."/>
            <person name="Castanera R."/>
            <person name="Culley D."/>
            <person name="Daum C."/>
            <person name="Ezra D."/>
            <person name="Gonzalez J."/>
            <person name="Henrissat B."/>
            <person name="Kuo A."/>
            <person name="Liang C."/>
            <person name="Lipzen A."/>
            <person name="Lutzoni F."/>
            <person name="Magnuson J."/>
            <person name="Mondo S."/>
            <person name="Nolan M."/>
            <person name="Ohm R."/>
            <person name="Pangilinan J."/>
            <person name="Park H.-J."/>
            <person name="Ramirez L."/>
            <person name="Alfaro M."/>
            <person name="Sun H."/>
            <person name="Tritt A."/>
            <person name="Yoshinaga Y."/>
            <person name="Zwiers L.-H."/>
            <person name="Turgeon B."/>
            <person name="Goodwin S."/>
            <person name="Spatafora J."/>
            <person name="Crous P."/>
            <person name="Grigoriev I."/>
        </authorList>
    </citation>
    <scope>NUCLEOTIDE SEQUENCE</scope>
    <source>
        <strain evidence="7">CBS 121410</strain>
    </source>
</reference>
<protein>
    <recommendedName>
        <fullName evidence="5">Polyprenal reductase</fullName>
        <ecNumber evidence="5">1.3.1.94</ecNumber>
    </recommendedName>
</protein>
<feature type="domain" description="3-oxo-5-alpha-steroid 4-dehydrogenase C-terminal" evidence="6">
    <location>
        <begin position="200"/>
        <end position="310"/>
    </location>
</feature>
<gene>
    <name evidence="7" type="ORF">K490DRAFT_52980</name>
</gene>
<dbReference type="AlphaFoldDB" id="A0A9P4M3E9"/>
<sequence length="310" mass="34808">MERANAVLPEVDIEPAQLLQAFFLTAALIVLTVYIIEPFRARFLAYGSRALPVQQADPPKPETRAGAVRLLDHLATYQVPHSWFTHFYVLSVACSLLWAQQYASNGPLFRAIADRTHDIDGPSQSLERVYAAWVLMLVQGLRRLYESIALSRPSTSRMWVTHWILGLLFYATMSVSVWVEGVPALLSSREAPNLFALRGSIYVLCIFIWASMNQHFAHAYLVGLRKYTLPSKGMFKKVVCAHYLFECIIYLALSLLAAPAGQVFNKTVLCALAFVAINLGVTADGTKAWYETKFGRDSVGERARMIPFVW</sequence>
<dbReference type="Pfam" id="PF02544">
    <property type="entry name" value="Steroid_dh"/>
    <property type="match status" value="1"/>
</dbReference>
<dbReference type="OrthoDB" id="541710at2759"/>
<feature type="transmembrane region" description="Helical" evidence="5">
    <location>
        <begin position="238"/>
        <end position="257"/>
    </location>
</feature>
<comment type="similarity">
    <text evidence="5">Belongs to the steroid 5-alpha reductase family. Polyprenal reductase subfamily.</text>
</comment>
<evidence type="ECO:0000259" key="6">
    <source>
        <dbReference type="Pfam" id="PF02544"/>
    </source>
</evidence>
<feature type="transmembrane region" description="Helical" evidence="5">
    <location>
        <begin position="199"/>
        <end position="217"/>
    </location>
</feature>